<feature type="compositionally biased region" description="Pro residues" evidence="3">
    <location>
        <begin position="132"/>
        <end position="147"/>
    </location>
</feature>
<keyword evidence="8" id="KW-1185">Reference proteome</keyword>
<evidence type="ECO:0000313" key="8">
    <source>
        <dbReference type="Proteomes" id="UP000734854"/>
    </source>
</evidence>
<evidence type="ECO:0000256" key="2">
    <source>
        <dbReference type="ARBA" id="ARBA00023180"/>
    </source>
</evidence>
<evidence type="ECO:0000313" key="7">
    <source>
        <dbReference type="EMBL" id="KAG6503315.1"/>
    </source>
</evidence>
<feature type="region of interest" description="Disordered" evidence="3">
    <location>
        <begin position="125"/>
        <end position="188"/>
    </location>
</feature>
<keyword evidence="4" id="KW-0472">Membrane</keyword>
<keyword evidence="4" id="KW-1133">Transmembrane helix</keyword>
<dbReference type="GO" id="GO:0005886">
    <property type="term" value="C:plasma membrane"/>
    <property type="evidence" value="ECO:0007669"/>
    <property type="project" value="TreeGrafter"/>
</dbReference>
<dbReference type="PROSITE" id="PS51485">
    <property type="entry name" value="PHYTOCYANIN"/>
    <property type="match status" value="1"/>
</dbReference>
<dbReference type="InterPro" id="IPR039391">
    <property type="entry name" value="Phytocyanin-like"/>
</dbReference>
<accession>A0A8J5GBW3</accession>
<dbReference type="SUPFAM" id="SSF49503">
    <property type="entry name" value="Cupredoxins"/>
    <property type="match status" value="1"/>
</dbReference>
<evidence type="ECO:0000256" key="1">
    <source>
        <dbReference type="ARBA" id="ARBA00023157"/>
    </source>
</evidence>
<feature type="chain" id="PRO_5035187361" description="Phytocyanin domain-containing protein" evidence="5">
    <location>
        <begin position="27"/>
        <end position="208"/>
    </location>
</feature>
<keyword evidence="5" id="KW-0732">Signal</keyword>
<proteinExistence type="predicted"/>
<dbReference type="AlphaFoldDB" id="A0A8J5GBW3"/>
<name>A0A8J5GBW3_ZINOF</name>
<dbReference type="InterPro" id="IPR008972">
    <property type="entry name" value="Cupredoxin"/>
</dbReference>
<reference evidence="7 8" key="1">
    <citation type="submission" date="2020-08" db="EMBL/GenBank/DDBJ databases">
        <title>Plant Genome Project.</title>
        <authorList>
            <person name="Zhang R.-G."/>
        </authorList>
    </citation>
    <scope>NUCLEOTIDE SEQUENCE [LARGE SCALE GENOMIC DNA]</scope>
    <source>
        <tissue evidence="7">Rhizome</tissue>
    </source>
</reference>
<dbReference type="Pfam" id="PF02298">
    <property type="entry name" value="Cu_bind_like"/>
    <property type="match status" value="1"/>
</dbReference>
<dbReference type="InterPro" id="IPR003245">
    <property type="entry name" value="Phytocyanin_dom"/>
</dbReference>
<protein>
    <recommendedName>
        <fullName evidence="6">Phytocyanin domain-containing protein</fullName>
    </recommendedName>
</protein>
<keyword evidence="2" id="KW-0325">Glycoprotein</keyword>
<dbReference type="GO" id="GO:0009055">
    <property type="term" value="F:electron transfer activity"/>
    <property type="evidence" value="ECO:0007669"/>
    <property type="project" value="InterPro"/>
</dbReference>
<evidence type="ECO:0000256" key="3">
    <source>
        <dbReference type="SAM" id="MobiDB-lite"/>
    </source>
</evidence>
<feature type="domain" description="Phytocyanin" evidence="6">
    <location>
        <begin position="27"/>
        <end position="128"/>
    </location>
</feature>
<feature type="compositionally biased region" description="Low complexity" evidence="3">
    <location>
        <begin position="148"/>
        <end position="173"/>
    </location>
</feature>
<keyword evidence="1" id="KW-1015">Disulfide bond</keyword>
<dbReference type="FunFam" id="2.60.40.420:FF:000034">
    <property type="entry name" value="Cupredoxin superfamily protein"/>
    <property type="match status" value="1"/>
</dbReference>
<dbReference type="CDD" id="cd04216">
    <property type="entry name" value="Phytocyanin"/>
    <property type="match status" value="1"/>
</dbReference>
<evidence type="ECO:0000256" key="4">
    <source>
        <dbReference type="SAM" id="Phobius"/>
    </source>
</evidence>
<dbReference type="Proteomes" id="UP000734854">
    <property type="component" value="Unassembled WGS sequence"/>
</dbReference>
<dbReference type="EMBL" id="JACMSC010000010">
    <property type="protein sequence ID" value="KAG6503315.1"/>
    <property type="molecule type" value="Genomic_DNA"/>
</dbReference>
<gene>
    <name evidence="7" type="ORF">ZIOFF_035626</name>
</gene>
<comment type="caution">
    <text evidence="7">The sequence shown here is derived from an EMBL/GenBank/DDBJ whole genome shotgun (WGS) entry which is preliminary data.</text>
</comment>
<evidence type="ECO:0000256" key="5">
    <source>
        <dbReference type="SAM" id="SignalP"/>
    </source>
</evidence>
<evidence type="ECO:0000259" key="6">
    <source>
        <dbReference type="PROSITE" id="PS51485"/>
    </source>
</evidence>
<feature type="transmembrane region" description="Helical" evidence="4">
    <location>
        <begin position="46"/>
        <end position="65"/>
    </location>
</feature>
<feature type="signal peptide" evidence="5">
    <location>
        <begin position="1"/>
        <end position="26"/>
    </location>
</feature>
<dbReference type="PANTHER" id="PTHR33021">
    <property type="entry name" value="BLUE COPPER PROTEIN"/>
    <property type="match status" value="1"/>
</dbReference>
<keyword evidence="4" id="KW-0812">Transmembrane</keyword>
<dbReference type="PANTHER" id="PTHR33021:SF235">
    <property type="entry name" value="COPPER ION BINDING _ ELECTRON CARRIER PROTEIN-RELATED"/>
    <property type="match status" value="1"/>
</dbReference>
<sequence>MVITTTMSKRLGFVVALAVLMGLSDATLYKVGDNQGWKSGVNYTEWSVKIFINIIFFVLVVFNYGRETENVVQVTHKTFRNCSSDNPIRVFHTGKDVFNLEKRSHLYFICGLPGHCESGQKVDIRVLGGPESPAPAPAPETAPPSPSASPASPTTAPPSSSWSPDTPPSSDSPSPSPAPGPSPSSAVRGGWGVQLAVAAFVVVLSVVA</sequence>
<dbReference type="Gene3D" id="2.60.40.420">
    <property type="entry name" value="Cupredoxins - blue copper proteins"/>
    <property type="match status" value="1"/>
</dbReference>
<organism evidence="7 8">
    <name type="scientific">Zingiber officinale</name>
    <name type="common">Ginger</name>
    <name type="synonym">Amomum zingiber</name>
    <dbReference type="NCBI Taxonomy" id="94328"/>
    <lineage>
        <taxon>Eukaryota</taxon>
        <taxon>Viridiplantae</taxon>
        <taxon>Streptophyta</taxon>
        <taxon>Embryophyta</taxon>
        <taxon>Tracheophyta</taxon>
        <taxon>Spermatophyta</taxon>
        <taxon>Magnoliopsida</taxon>
        <taxon>Liliopsida</taxon>
        <taxon>Zingiberales</taxon>
        <taxon>Zingiberaceae</taxon>
        <taxon>Zingiber</taxon>
    </lineage>
</organism>